<evidence type="ECO:0000256" key="1">
    <source>
        <dbReference type="ARBA" id="ARBA00003294"/>
    </source>
</evidence>
<keyword evidence="9 12" id="KW-0456">Lyase</keyword>
<organism evidence="16 17">
    <name type="scientific">Carnobacterium maltaromaticum</name>
    <name type="common">Carnobacterium piscicola</name>
    <dbReference type="NCBI Taxonomy" id="2751"/>
    <lineage>
        <taxon>Bacteria</taxon>
        <taxon>Bacillati</taxon>
        <taxon>Bacillota</taxon>
        <taxon>Bacilli</taxon>
        <taxon>Lactobacillales</taxon>
        <taxon>Carnobacteriaceae</taxon>
        <taxon>Carnobacterium</taxon>
    </lineage>
</organism>
<dbReference type="Gene3D" id="3.20.20.70">
    <property type="entry name" value="Aldolase class I"/>
    <property type="match status" value="1"/>
</dbReference>
<evidence type="ECO:0000256" key="9">
    <source>
        <dbReference type="ARBA" id="ARBA00023239"/>
    </source>
</evidence>
<dbReference type="HAMAP" id="MF_00418">
    <property type="entry name" value="DapA"/>
    <property type="match status" value="1"/>
</dbReference>
<dbReference type="NCBIfam" id="TIGR00674">
    <property type="entry name" value="dapA"/>
    <property type="match status" value="1"/>
</dbReference>
<feature type="site" description="Part of a proton relay during catalysis" evidence="12">
    <location>
        <position position="111"/>
    </location>
</feature>
<dbReference type="PRINTS" id="PR00146">
    <property type="entry name" value="DHPICSNTHASE"/>
</dbReference>
<comment type="function">
    <text evidence="1 12">Catalyzes the condensation of (S)-aspartate-beta-semialdehyde [(S)-ASA] and pyruvate to 4-hydroxy-tetrahydrodipicolinate (HTPA).</text>
</comment>
<protein>
    <recommendedName>
        <fullName evidence="4 12">4-hydroxy-tetrahydrodipicolinate synthase</fullName>
        <shortName evidence="12">HTPA synthase</shortName>
        <ecNumber evidence="4 12">4.3.3.7</ecNumber>
    </recommendedName>
</protein>
<dbReference type="InterPro" id="IPR005263">
    <property type="entry name" value="DapA"/>
</dbReference>
<dbReference type="InterPro" id="IPR013785">
    <property type="entry name" value="Aldolase_TIM"/>
</dbReference>
<dbReference type="PANTHER" id="PTHR12128:SF66">
    <property type="entry name" value="4-HYDROXY-2-OXOGLUTARATE ALDOLASE, MITOCHONDRIAL"/>
    <property type="match status" value="1"/>
</dbReference>
<evidence type="ECO:0000256" key="6">
    <source>
        <dbReference type="ARBA" id="ARBA00022605"/>
    </source>
</evidence>
<feature type="active site" description="Schiff-base intermediate with substrate" evidence="12 14">
    <location>
        <position position="165"/>
    </location>
</feature>
<dbReference type="GO" id="GO:0019877">
    <property type="term" value="P:diaminopimelate biosynthetic process"/>
    <property type="evidence" value="ECO:0007669"/>
    <property type="project" value="UniProtKB-UniRule"/>
</dbReference>
<evidence type="ECO:0000256" key="7">
    <source>
        <dbReference type="ARBA" id="ARBA00022915"/>
    </source>
</evidence>
<comment type="similarity">
    <text evidence="3 12 13">Belongs to the DapA family.</text>
</comment>
<feature type="active site" description="Proton donor/acceptor" evidence="12 14">
    <location>
        <position position="137"/>
    </location>
</feature>
<feature type="binding site" evidence="12 15">
    <location>
        <position position="206"/>
    </location>
    <ligand>
        <name>pyruvate</name>
        <dbReference type="ChEBI" id="CHEBI:15361"/>
    </ligand>
</feature>
<dbReference type="CDD" id="cd00950">
    <property type="entry name" value="DHDPS"/>
    <property type="match status" value="1"/>
</dbReference>
<comment type="pathway">
    <text evidence="2 12">Amino-acid biosynthesis; L-lysine biosynthesis via DAP pathway; (S)-tetrahydrodipicolinate from L-aspartate: step 3/4.</text>
</comment>
<dbReference type="EMBL" id="JAVBVO010000005">
    <property type="protein sequence ID" value="MDZ5760329.1"/>
    <property type="molecule type" value="Genomic_DNA"/>
</dbReference>
<evidence type="ECO:0000256" key="5">
    <source>
        <dbReference type="ARBA" id="ARBA00022490"/>
    </source>
</evidence>
<dbReference type="GO" id="GO:0008840">
    <property type="term" value="F:4-hydroxy-tetrahydrodipicolinate synthase activity"/>
    <property type="evidence" value="ECO:0007669"/>
    <property type="project" value="UniProtKB-UniRule"/>
</dbReference>
<dbReference type="PIRSF" id="PIRSF001365">
    <property type="entry name" value="DHDPS"/>
    <property type="match status" value="1"/>
</dbReference>
<evidence type="ECO:0000256" key="10">
    <source>
        <dbReference type="ARBA" id="ARBA00023270"/>
    </source>
</evidence>
<dbReference type="GO" id="GO:0005829">
    <property type="term" value="C:cytosol"/>
    <property type="evidence" value="ECO:0007669"/>
    <property type="project" value="TreeGrafter"/>
</dbReference>
<reference evidence="16" key="1">
    <citation type="submission" date="2023-08" db="EMBL/GenBank/DDBJ databases">
        <title>Genomic characterization of piscicolin 126 produced by Carnobacterium maltaromaticum CM22 strain isolated from salmon (Salmo salar).</title>
        <authorList>
            <person name="Gonzalez-Gragera E."/>
            <person name="Garcia-Lopez J.D."/>
            <person name="Teso-Perez C."/>
            <person name="Gimenez-Hernandez I."/>
            <person name="Peralta-Sanchez J.M."/>
            <person name="Valdivia E."/>
            <person name="Montalban-Lopez M."/>
            <person name="Martin-Platero A.M."/>
            <person name="Banos A."/>
            <person name="Martinez-Bueno M."/>
        </authorList>
    </citation>
    <scope>NUCLEOTIDE SEQUENCE</scope>
    <source>
        <strain evidence="16">CM22</strain>
    </source>
</reference>
<evidence type="ECO:0000313" key="17">
    <source>
        <dbReference type="Proteomes" id="UP001290462"/>
    </source>
</evidence>
<keyword evidence="7 12" id="KW-0220">Diaminopimelate biosynthesis</keyword>
<comment type="caution">
    <text evidence="12">Was originally thought to be a dihydrodipicolinate synthase (DHDPS), catalyzing the condensation of (S)-aspartate-beta-semialdehyde [(S)-ASA] and pyruvate to dihydrodipicolinate (DHDP). However, it was shown in E.coli that the product of the enzymatic reaction is not dihydrodipicolinate but in fact (4S)-4-hydroxy-2,3,4,5-tetrahydro-(2S)-dipicolinic acid (HTPA), and that the consecutive dehydration reaction leading to DHDP is not spontaneous but catalyzed by DapB.</text>
</comment>
<accession>A0AAW9JYF3</accession>
<dbReference type="InterPro" id="IPR002220">
    <property type="entry name" value="DapA-like"/>
</dbReference>
<feature type="binding site" evidence="12 15">
    <location>
        <position position="48"/>
    </location>
    <ligand>
        <name>pyruvate</name>
        <dbReference type="ChEBI" id="CHEBI:15361"/>
    </ligand>
</feature>
<evidence type="ECO:0000256" key="8">
    <source>
        <dbReference type="ARBA" id="ARBA00023154"/>
    </source>
</evidence>
<dbReference type="GO" id="GO:0009089">
    <property type="term" value="P:lysine biosynthetic process via diaminopimelate"/>
    <property type="evidence" value="ECO:0007669"/>
    <property type="project" value="UniProtKB-UniRule"/>
</dbReference>
<evidence type="ECO:0000256" key="15">
    <source>
        <dbReference type="PIRSR" id="PIRSR001365-2"/>
    </source>
</evidence>
<comment type="subunit">
    <text evidence="12">Homotetramer; dimer of dimers.</text>
</comment>
<evidence type="ECO:0000256" key="11">
    <source>
        <dbReference type="ARBA" id="ARBA00047836"/>
    </source>
</evidence>
<proteinExistence type="inferred from homology"/>
<keyword evidence="5 12" id="KW-0963">Cytoplasm</keyword>
<gene>
    <name evidence="12 16" type="primary">dapA</name>
    <name evidence="16" type="ORF">RAK27_16950</name>
</gene>
<evidence type="ECO:0000256" key="4">
    <source>
        <dbReference type="ARBA" id="ARBA00012086"/>
    </source>
</evidence>
<dbReference type="PROSITE" id="PS00665">
    <property type="entry name" value="DHDPS_1"/>
    <property type="match status" value="1"/>
</dbReference>
<feature type="site" description="Part of a proton relay during catalysis" evidence="12">
    <location>
        <position position="47"/>
    </location>
</feature>
<comment type="catalytic activity">
    <reaction evidence="11 12">
        <text>L-aspartate 4-semialdehyde + pyruvate = (2S,4S)-4-hydroxy-2,3,4,5-tetrahydrodipicolinate + H2O + H(+)</text>
        <dbReference type="Rhea" id="RHEA:34171"/>
        <dbReference type="ChEBI" id="CHEBI:15361"/>
        <dbReference type="ChEBI" id="CHEBI:15377"/>
        <dbReference type="ChEBI" id="CHEBI:15378"/>
        <dbReference type="ChEBI" id="CHEBI:67139"/>
        <dbReference type="ChEBI" id="CHEBI:537519"/>
        <dbReference type="EC" id="4.3.3.7"/>
    </reaction>
</comment>
<name>A0AAW9JYF3_CARML</name>
<dbReference type="SUPFAM" id="SSF51569">
    <property type="entry name" value="Aldolase"/>
    <property type="match status" value="1"/>
</dbReference>
<dbReference type="AlphaFoldDB" id="A0AAW9JYF3"/>
<dbReference type="Proteomes" id="UP001290462">
    <property type="component" value="Unassembled WGS sequence"/>
</dbReference>
<comment type="caution">
    <text evidence="16">The sequence shown here is derived from an EMBL/GenBank/DDBJ whole genome shotgun (WGS) entry which is preliminary data.</text>
</comment>
<dbReference type="SMART" id="SM01130">
    <property type="entry name" value="DHDPS"/>
    <property type="match status" value="1"/>
</dbReference>
<sequence length="292" mass="31419">MEIATAQIMTAMVTPFNENGQVDFAKTATLIEYLLANGTEGLIVGGTTGESPTLSHSEKLELYKKTVEIVHGRVPIIAGTGSFNTAETIAFTKEVAEIAGIDAALVVAPYYNRPNQEGLYQHFKAVAKASPLPIMIYNVSARTGVNVEVQTTLRLSLLENVIGIKECAGLEAMSAIIEGSEPDFLVYTGEDHLAFPTKCMGGAGVISVASHVVGNEMSEMYRLLDNGLLADAARIYRMLLPKMSIVFSVPSPAPVKAVLNQQGISVGGVRLPLVECTKEEEMTIFNRLEINR</sequence>
<keyword evidence="6 12" id="KW-0028">Amino-acid biosynthesis</keyword>
<evidence type="ECO:0000256" key="14">
    <source>
        <dbReference type="PIRSR" id="PIRSR001365-1"/>
    </source>
</evidence>
<dbReference type="InterPro" id="IPR020624">
    <property type="entry name" value="Schiff_base-form_aldolases_CS"/>
</dbReference>
<keyword evidence="8 12" id="KW-0457">Lysine biosynthesis</keyword>
<evidence type="ECO:0000313" key="16">
    <source>
        <dbReference type="EMBL" id="MDZ5760329.1"/>
    </source>
</evidence>
<evidence type="ECO:0000256" key="13">
    <source>
        <dbReference type="PIRNR" id="PIRNR001365"/>
    </source>
</evidence>
<evidence type="ECO:0000256" key="2">
    <source>
        <dbReference type="ARBA" id="ARBA00005120"/>
    </source>
</evidence>
<keyword evidence="10 12" id="KW-0704">Schiff base</keyword>
<dbReference type="EC" id="4.3.3.7" evidence="4 12"/>
<dbReference type="Pfam" id="PF00701">
    <property type="entry name" value="DHDPS"/>
    <property type="match status" value="1"/>
</dbReference>
<dbReference type="PANTHER" id="PTHR12128">
    <property type="entry name" value="DIHYDRODIPICOLINATE SYNTHASE"/>
    <property type="match status" value="1"/>
</dbReference>
<comment type="subcellular location">
    <subcellularLocation>
        <location evidence="12">Cytoplasm</location>
    </subcellularLocation>
</comment>
<evidence type="ECO:0000256" key="3">
    <source>
        <dbReference type="ARBA" id="ARBA00007592"/>
    </source>
</evidence>
<evidence type="ECO:0000256" key="12">
    <source>
        <dbReference type="HAMAP-Rule" id="MF_00418"/>
    </source>
</evidence>
<dbReference type="RefSeq" id="WP_015076173.1">
    <property type="nucleotide sequence ID" value="NZ_BJOJ01000007.1"/>
</dbReference>